<dbReference type="RefSeq" id="WP_127945387.1">
    <property type="nucleotide sequence ID" value="NZ_RKLN01000001.1"/>
</dbReference>
<dbReference type="PANTHER" id="PTHR39160:SF4">
    <property type="entry name" value="RESUSCITATION-PROMOTING FACTOR RPFB"/>
    <property type="match status" value="1"/>
</dbReference>
<keyword evidence="8" id="KW-1185">Reference proteome</keyword>
<dbReference type="Pfam" id="PF06737">
    <property type="entry name" value="Transglycosylas"/>
    <property type="match status" value="1"/>
</dbReference>
<gene>
    <name evidence="7" type="ORF">EF834_02340</name>
</gene>
<proteinExistence type="inferred from homology"/>
<keyword evidence="5" id="KW-0472">Membrane</keyword>
<keyword evidence="2" id="KW-0732">Signal</keyword>
<dbReference type="Pfam" id="PF03990">
    <property type="entry name" value="DUF348"/>
    <property type="match status" value="3"/>
</dbReference>
<keyword evidence="5" id="KW-1133">Transmembrane helix</keyword>
<dbReference type="Gene3D" id="2.20.230.10">
    <property type="entry name" value="Resuscitation-promoting factor rpfb"/>
    <property type="match status" value="1"/>
</dbReference>
<evidence type="ECO:0000313" key="8">
    <source>
        <dbReference type="Proteomes" id="UP000284333"/>
    </source>
</evidence>
<feature type="domain" description="G5" evidence="6">
    <location>
        <begin position="205"/>
        <end position="285"/>
    </location>
</feature>
<accession>A0A3S3E690</accession>
<reference evidence="7 8" key="1">
    <citation type="submission" date="2018-11" db="EMBL/GenBank/DDBJ databases">
        <title>Rhodococcus spongicola sp. nov. and Rhodococcus xishaensis sp. nov. from marine sponges.</title>
        <authorList>
            <person name="Li L."/>
            <person name="Lin H.W."/>
        </authorList>
    </citation>
    <scope>NUCLEOTIDE SEQUENCE [LARGE SCALE GENOMIC DNA]</scope>
    <source>
        <strain evidence="7 8">LHW50502</strain>
    </source>
</reference>
<keyword evidence="5" id="KW-0812">Transmembrane</keyword>
<dbReference type="InterPro" id="IPR007137">
    <property type="entry name" value="DUF348"/>
</dbReference>
<feature type="transmembrane region" description="Helical" evidence="5">
    <location>
        <begin position="12"/>
        <end position="34"/>
    </location>
</feature>
<dbReference type="SMART" id="SM01208">
    <property type="entry name" value="G5"/>
    <property type="match status" value="1"/>
</dbReference>
<dbReference type="CDD" id="cd13925">
    <property type="entry name" value="RPF"/>
    <property type="match status" value="1"/>
</dbReference>
<name>A0A3S3E690_9NOCA</name>
<dbReference type="GO" id="GO:0016787">
    <property type="term" value="F:hydrolase activity"/>
    <property type="evidence" value="ECO:0007669"/>
    <property type="project" value="UniProtKB-KW"/>
</dbReference>
<evidence type="ECO:0000256" key="2">
    <source>
        <dbReference type="ARBA" id="ARBA00022729"/>
    </source>
</evidence>
<dbReference type="OrthoDB" id="1404170at2"/>
<dbReference type="EMBL" id="RKLN01000001">
    <property type="protein sequence ID" value="RVW06305.1"/>
    <property type="molecule type" value="Genomic_DNA"/>
</dbReference>
<evidence type="ECO:0000256" key="4">
    <source>
        <dbReference type="SAM" id="MobiDB-lite"/>
    </source>
</evidence>
<keyword evidence="3" id="KW-0378">Hydrolase</keyword>
<comment type="caution">
    <text evidence="7">The sequence shown here is derived from an EMBL/GenBank/DDBJ whole genome shotgun (WGS) entry which is preliminary data.</text>
</comment>
<evidence type="ECO:0000256" key="3">
    <source>
        <dbReference type="ARBA" id="ARBA00022801"/>
    </source>
</evidence>
<dbReference type="InterPro" id="IPR011098">
    <property type="entry name" value="G5_dom"/>
</dbReference>
<sequence>MSLFARINTARSPLLYVVVAAVFATLLVGGGLVVSRQKTITLDVDGEYISLSTLQSEVGSAVEAAGYPIGERDVVAPNADSILSDGDTVVLRRAREIALTVDGEPRTAWSTALTVDDAMRQLSLAGDAYVSASRGQRIPIEGIALDVVNAKTVKISDGGAPSVETRAAAPTVGEFLAVTDASLEQGDTVEPAHDTELTDGLDIVVTRNRTETRTETEPVPAPEHRVDDPELTEGQTAVENPGVPGERTVTMTVTTVNGVETDRQELSSSLVREAIPAVVRVGTKPRPSAPSVSDGSVWDLLAQCEATGNWAINTGNGFFGGLQFTQSTWEGFGGTQYAARADQATREQQIAVAMKVQATQGWGAWPACTRKLGLR</sequence>
<dbReference type="AlphaFoldDB" id="A0A3S3E690"/>
<dbReference type="Gene3D" id="1.10.530.10">
    <property type="match status" value="1"/>
</dbReference>
<organism evidence="7 8">
    <name type="scientific">Rhodococcus spongiicola</name>
    <dbReference type="NCBI Taxonomy" id="2487352"/>
    <lineage>
        <taxon>Bacteria</taxon>
        <taxon>Bacillati</taxon>
        <taxon>Actinomycetota</taxon>
        <taxon>Actinomycetes</taxon>
        <taxon>Mycobacteriales</taxon>
        <taxon>Nocardiaceae</taxon>
        <taxon>Rhodococcus</taxon>
    </lineage>
</organism>
<dbReference type="PANTHER" id="PTHR39160">
    <property type="entry name" value="CELL WALL-BINDING PROTEIN YOCH"/>
    <property type="match status" value="1"/>
</dbReference>
<evidence type="ECO:0000256" key="5">
    <source>
        <dbReference type="SAM" id="Phobius"/>
    </source>
</evidence>
<dbReference type="Proteomes" id="UP000284333">
    <property type="component" value="Unassembled WGS sequence"/>
</dbReference>
<protein>
    <submittedName>
        <fullName evidence="7">Resuscitation-promoting factor</fullName>
    </submittedName>
</protein>
<evidence type="ECO:0000256" key="1">
    <source>
        <dbReference type="ARBA" id="ARBA00010830"/>
    </source>
</evidence>
<feature type="region of interest" description="Disordered" evidence="4">
    <location>
        <begin position="209"/>
        <end position="246"/>
    </location>
</feature>
<feature type="compositionally biased region" description="Basic and acidic residues" evidence="4">
    <location>
        <begin position="209"/>
        <end position="228"/>
    </location>
</feature>
<dbReference type="InterPro" id="IPR051933">
    <property type="entry name" value="Resuscitation_pf_RpfB"/>
</dbReference>
<dbReference type="InterPro" id="IPR023346">
    <property type="entry name" value="Lysozyme-like_dom_sf"/>
</dbReference>
<comment type="similarity">
    <text evidence="1">Belongs to the transglycosylase family. Rpf subfamily.</text>
</comment>
<dbReference type="PROSITE" id="PS51109">
    <property type="entry name" value="G5"/>
    <property type="match status" value="1"/>
</dbReference>
<dbReference type="SUPFAM" id="SSF53955">
    <property type="entry name" value="Lysozyme-like"/>
    <property type="match status" value="1"/>
</dbReference>
<dbReference type="Pfam" id="PF07501">
    <property type="entry name" value="G5"/>
    <property type="match status" value="1"/>
</dbReference>
<evidence type="ECO:0000259" key="6">
    <source>
        <dbReference type="PROSITE" id="PS51109"/>
    </source>
</evidence>
<dbReference type="InterPro" id="IPR010618">
    <property type="entry name" value="RPF"/>
</dbReference>
<evidence type="ECO:0000313" key="7">
    <source>
        <dbReference type="EMBL" id="RVW06305.1"/>
    </source>
</evidence>